<dbReference type="GO" id="GO:0003697">
    <property type="term" value="F:single-stranded DNA binding"/>
    <property type="evidence" value="ECO:0007669"/>
    <property type="project" value="TreeGrafter"/>
</dbReference>
<dbReference type="GO" id="GO:0000727">
    <property type="term" value="P:double-strand break repair via break-induced replication"/>
    <property type="evidence" value="ECO:0007669"/>
    <property type="project" value="TreeGrafter"/>
</dbReference>
<dbReference type="GO" id="GO:1990518">
    <property type="term" value="F:single-stranded 3'-5' DNA helicase activity"/>
    <property type="evidence" value="ECO:0007669"/>
    <property type="project" value="TreeGrafter"/>
</dbReference>
<dbReference type="GO" id="GO:0005634">
    <property type="term" value="C:nucleus"/>
    <property type="evidence" value="ECO:0007669"/>
    <property type="project" value="TreeGrafter"/>
</dbReference>
<dbReference type="Gene3D" id="3.40.50.300">
    <property type="entry name" value="P-loop containing nucleotide triphosphate hydrolases"/>
    <property type="match status" value="1"/>
</dbReference>
<evidence type="ECO:0000256" key="1">
    <source>
        <dbReference type="ARBA" id="ARBA00022741"/>
    </source>
</evidence>
<dbReference type="GO" id="GO:0005524">
    <property type="term" value="F:ATP binding"/>
    <property type="evidence" value="ECO:0007669"/>
    <property type="project" value="UniProtKB-KW"/>
</dbReference>
<dbReference type="GO" id="GO:1902969">
    <property type="term" value="P:mitotic DNA replication"/>
    <property type="evidence" value="ECO:0007669"/>
    <property type="project" value="TreeGrafter"/>
</dbReference>
<evidence type="ECO:0000259" key="3">
    <source>
        <dbReference type="PROSITE" id="PS50051"/>
    </source>
</evidence>
<keyword evidence="5" id="KW-1185">Reference proteome</keyword>
<reference evidence="4 5" key="1">
    <citation type="submission" date="2015-05" db="EMBL/GenBank/DDBJ databases">
        <authorList>
            <person name="Wang D.B."/>
            <person name="Wang M."/>
        </authorList>
    </citation>
    <scope>NUCLEOTIDE SEQUENCE [LARGE SCALE GENOMIC DNA]</scope>
    <source>
        <strain evidence="4">VL1</strain>
    </source>
</reference>
<dbReference type="PROSITE" id="PS50051">
    <property type="entry name" value="MCM_2"/>
    <property type="match status" value="1"/>
</dbReference>
<name>A0A0G4LQU1_VERLO</name>
<protein>
    <recommendedName>
        <fullName evidence="3">MCM C-terminal AAA(+) ATPase domain-containing protein</fullName>
    </recommendedName>
</protein>
<feature type="domain" description="MCM C-terminal AAA(+) ATPase" evidence="3">
    <location>
        <begin position="43"/>
        <end position="88"/>
    </location>
</feature>
<dbReference type="InterPro" id="IPR031327">
    <property type="entry name" value="MCM"/>
</dbReference>
<dbReference type="PANTHER" id="PTHR11630">
    <property type="entry name" value="DNA REPLICATION LICENSING FACTOR MCM FAMILY MEMBER"/>
    <property type="match status" value="1"/>
</dbReference>
<dbReference type="STRING" id="100787.A0A0G4LQU1"/>
<gene>
    <name evidence="4" type="ORF">BN1708_018088</name>
</gene>
<feature type="non-terminal residue" evidence="4">
    <location>
        <position position="88"/>
    </location>
</feature>
<dbReference type="EMBL" id="CVQH01016936">
    <property type="protein sequence ID" value="CRK24279.1"/>
    <property type="molecule type" value="Genomic_DNA"/>
</dbReference>
<sequence length="88" mass="9638">MTALTDNTPESAIDAEEAQATVLATMTQEEIAQVRTMVHTDRIYSRLVNSIAPMVYGHEVVKKGILLQLLSGLHKTTAEGMQLRGDIN</sequence>
<organism evidence="4 5">
    <name type="scientific">Verticillium longisporum</name>
    <name type="common">Verticillium dahliae var. longisporum</name>
    <dbReference type="NCBI Taxonomy" id="100787"/>
    <lineage>
        <taxon>Eukaryota</taxon>
        <taxon>Fungi</taxon>
        <taxon>Dikarya</taxon>
        <taxon>Ascomycota</taxon>
        <taxon>Pezizomycotina</taxon>
        <taxon>Sordariomycetes</taxon>
        <taxon>Hypocreomycetidae</taxon>
        <taxon>Glomerellales</taxon>
        <taxon>Plectosphaerellaceae</taxon>
        <taxon>Verticillium</taxon>
    </lineage>
</organism>
<evidence type="ECO:0000313" key="5">
    <source>
        <dbReference type="Proteomes" id="UP000044602"/>
    </source>
</evidence>
<proteinExistence type="predicted"/>
<keyword evidence="1" id="KW-0547">Nucleotide-binding</keyword>
<dbReference type="GO" id="GO:0042555">
    <property type="term" value="C:MCM complex"/>
    <property type="evidence" value="ECO:0007669"/>
    <property type="project" value="TreeGrafter"/>
</dbReference>
<dbReference type="InterPro" id="IPR001208">
    <property type="entry name" value="MCM_dom"/>
</dbReference>
<dbReference type="PANTHER" id="PTHR11630:SF43">
    <property type="entry name" value="DNA REPLICATION LICENSING FACTOR MCM6"/>
    <property type="match status" value="1"/>
</dbReference>
<dbReference type="Pfam" id="PF00493">
    <property type="entry name" value="MCM"/>
    <property type="match status" value="1"/>
</dbReference>
<evidence type="ECO:0000313" key="4">
    <source>
        <dbReference type="EMBL" id="CRK24279.1"/>
    </source>
</evidence>
<dbReference type="InterPro" id="IPR027417">
    <property type="entry name" value="P-loop_NTPase"/>
</dbReference>
<evidence type="ECO:0000256" key="2">
    <source>
        <dbReference type="ARBA" id="ARBA00022840"/>
    </source>
</evidence>
<dbReference type="AlphaFoldDB" id="A0A0G4LQU1"/>
<keyword evidence="2" id="KW-0067">ATP-binding</keyword>
<accession>A0A0G4LQU1</accession>
<dbReference type="Proteomes" id="UP000044602">
    <property type="component" value="Unassembled WGS sequence"/>
</dbReference>